<evidence type="ECO:0000256" key="2">
    <source>
        <dbReference type="SAM" id="MobiDB-lite"/>
    </source>
</evidence>
<dbReference type="RefSeq" id="WP_119367072.1">
    <property type="nucleotide sequence ID" value="NZ_QXDJ01000003.1"/>
</dbReference>
<keyword evidence="3" id="KW-1133">Transmembrane helix</keyword>
<dbReference type="InterPro" id="IPR010090">
    <property type="entry name" value="Phage_tape_meas"/>
</dbReference>
<comment type="caution">
    <text evidence="5">The sequence shown here is derived from an EMBL/GenBank/DDBJ whole genome shotgun (WGS) entry which is preliminary data.</text>
</comment>
<dbReference type="PANTHER" id="PTHR37813:SF1">
    <property type="entry name" value="FELS-2 PROPHAGE PROTEIN"/>
    <property type="match status" value="1"/>
</dbReference>
<proteinExistence type="predicted"/>
<evidence type="ECO:0000313" key="6">
    <source>
        <dbReference type="Proteomes" id="UP000265930"/>
    </source>
</evidence>
<evidence type="ECO:0000259" key="4">
    <source>
        <dbReference type="Pfam" id="PF10145"/>
    </source>
</evidence>
<name>A0A399IMR2_9CLOT</name>
<keyword evidence="3" id="KW-0472">Membrane</keyword>
<organism evidence="5 6">
    <name type="scientific">Clostridium chromiireducens</name>
    <dbReference type="NCBI Taxonomy" id="225345"/>
    <lineage>
        <taxon>Bacteria</taxon>
        <taxon>Bacillati</taxon>
        <taxon>Bacillota</taxon>
        <taxon>Clostridia</taxon>
        <taxon>Eubacteriales</taxon>
        <taxon>Clostridiaceae</taxon>
        <taxon>Clostridium</taxon>
    </lineage>
</organism>
<accession>A0A399IMR2</accession>
<dbReference type="Proteomes" id="UP000265930">
    <property type="component" value="Unassembled WGS sequence"/>
</dbReference>
<sequence length="838" mass="88423">MESSLSVALILSAVNNMGPALTSAVSQVREVQESFNRLGNTSPTGKWDDKFFNTQLENMKKLKTESEKLKSDGKNQIITGTVELGAVKEAVDSAAKFEKVMKQVELANYDANVPLELQAEQMKNLSDLALKLGADTVFSNTDAAKAELTLIKNGMDYKDVLEGGAKAAVYLAQTAEISCDSAGDAISQVTNMFQLQGSQLMQTADDINRAANASSAGVQNIMHDMQQTGQTAHMLGLNVKDTTLLLGTLHNMGLGDASGTFLNDLLLRLDAVSPEAEKALNSLGLLEGATVTKTKTGKTKIVGGESSMFDETGHLRSAQDLVTKIRQTLYNAHIDPKQMFDANGNMLSDEELQKQFGGKKANEVISNMKKAFGIQGMRAAVGLTVSGKGSFEDMTEKANKAKAIESQVQEMQQTFSGIAESIKGSLETLLTSASTPLMNSLKGIGNNIIDVINKLTAWTAANPKVATAILQIVGYLAMFNLGMGATKLLFGNLLGVFANGGTAILKTARYFKGFGESFSFLTKAMGGGKISSFFRAFTFGTKLDGVTKGIMSLGSKVGSVFKTMGSASLNVVKNIARIGVEFAQAGIKATVSGAKMAAVWVKAGGANALKVIKVVGNVGLEFLKTGVKAGISGVQMAGVWLKAAGSAALNAIKTILSVGVQFLATGAKALIAGGQMALAWIIGLGPIGILIAAVTAIVVAAVVAWNTNFLGFRDKAQEIFSVVGSFIGGVVDGIKNTWNSAISWISNELNTLWGYVQKLLDNPIVKGIIGGAKWLGGKIEGLITGGNSEDTINNSNSSSYSDNRNITYNINSTDPRLAASEVSSSDDKYTRSRDPRFS</sequence>
<evidence type="ECO:0000313" key="5">
    <source>
        <dbReference type="EMBL" id="RII34305.1"/>
    </source>
</evidence>
<feature type="domain" description="Phage tail tape measure protein" evidence="4">
    <location>
        <begin position="127"/>
        <end position="335"/>
    </location>
</feature>
<reference evidence="5 6" key="1">
    <citation type="submission" date="2018-08" db="EMBL/GenBank/DDBJ databases">
        <title>Genome of Clostridium chromiireducens C1, DSM12136.</title>
        <authorList>
            <person name="Xing M."/>
            <person name="Wei Y."/>
            <person name="Ang E.L."/>
            <person name="Zhao H."/>
            <person name="Zhang Y."/>
        </authorList>
    </citation>
    <scope>NUCLEOTIDE SEQUENCE [LARGE SCALE GENOMIC DNA]</scope>
    <source>
        <strain evidence="5 6">C1</strain>
    </source>
</reference>
<evidence type="ECO:0000256" key="1">
    <source>
        <dbReference type="ARBA" id="ARBA00022612"/>
    </source>
</evidence>
<dbReference type="Pfam" id="PF10145">
    <property type="entry name" value="PhageMin_Tail"/>
    <property type="match status" value="1"/>
</dbReference>
<dbReference type="PANTHER" id="PTHR37813">
    <property type="entry name" value="FELS-2 PROPHAGE PROTEIN"/>
    <property type="match status" value="1"/>
</dbReference>
<dbReference type="AlphaFoldDB" id="A0A399IMR2"/>
<keyword evidence="1" id="KW-1188">Viral release from host cell</keyword>
<gene>
    <name evidence="5" type="ORF">D2A34_14245</name>
</gene>
<dbReference type="EMBL" id="QXDJ01000003">
    <property type="protein sequence ID" value="RII34305.1"/>
    <property type="molecule type" value="Genomic_DNA"/>
</dbReference>
<protein>
    <submittedName>
        <fullName evidence="5">Phage tail tape measure protein</fullName>
    </submittedName>
</protein>
<feature type="transmembrane region" description="Helical" evidence="3">
    <location>
        <begin position="677"/>
        <end position="705"/>
    </location>
</feature>
<dbReference type="NCBIfam" id="TIGR01760">
    <property type="entry name" value="tape_meas_TP901"/>
    <property type="match status" value="1"/>
</dbReference>
<keyword evidence="3" id="KW-0812">Transmembrane</keyword>
<evidence type="ECO:0000256" key="3">
    <source>
        <dbReference type="SAM" id="Phobius"/>
    </source>
</evidence>
<feature type="region of interest" description="Disordered" evidence="2">
    <location>
        <begin position="817"/>
        <end position="838"/>
    </location>
</feature>
<feature type="compositionally biased region" description="Basic and acidic residues" evidence="2">
    <location>
        <begin position="825"/>
        <end position="838"/>
    </location>
</feature>